<organism evidence="2 3">
    <name type="scientific">Rossellomorea pakistanensis</name>
    <dbReference type="NCBI Taxonomy" id="992288"/>
    <lineage>
        <taxon>Bacteria</taxon>
        <taxon>Bacillati</taxon>
        <taxon>Bacillota</taxon>
        <taxon>Bacilli</taxon>
        <taxon>Bacillales</taxon>
        <taxon>Bacillaceae</taxon>
        <taxon>Rossellomorea</taxon>
    </lineage>
</organism>
<sequence length="250" mass="29029">MPNWNEIRNEYESSKITLKALAEKYDVKIGTLKSRKSREGWSRDPTKKDATKSKVATPKKKVSTKKKQQNRSGNPNPSHKFPNHNSFRTKHGLYSKFLHAEQVEIMQAMEDLNIADQLWFQIEVKFSAIVRMQKIMWVEDAHDHLKEESGSSWGEGGGGESFKVSFAYERYESYIKAQARAMAEYRNLTKQFLELAHEDDERRLKLEQMRLNIEKTKAEIKDEVSTGSRVVIVNDKEAMRKALENDSKND</sequence>
<proteinExistence type="predicted"/>
<reference evidence="2 3" key="1">
    <citation type="submission" date="2021-01" db="EMBL/GenBank/DDBJ databases">
        <title>Genomic Encyclopedia of Type Strains, Phase IV (KMG-IV): sequencing the most valuable type-strain genomes for metagenomic binning, comparative biology and taxonomic classification.</title>
        <authorList>
            <person name="Goeker M."/>
        </authorList>
    </citation>
    <scope>NUCLEOTIDE SEQUENCE [LARGE SCALE GENOMIC DNA]</scope>
    <source>
        <strain evidence="2 3">DSM 24834</strain>
    </source>
</reference>
<evidence type="ECO:0000313" key="2">
    <source>
        <dbReference type="EMBL" id="MBM7585835.1"/>
    </source>
</evidence>
<accession>A0ABS2NDF3</accession>
<dbReference type="Proteomes" id="UP001646157">
    <property type="component" value="Unassembled WGS sequence"/>
</dbReference>
<dbReference type="RefSeq" id="WP_205172572.1">
    <property type="nucleotide sequence ID" value="NZ_JAFBDZ010000002.1"/>
</dbReference>
<feature type="compositionally biased region" description="Basic residues" evidence="1">
    <location>
        <begin position="57"/>
        <end position="69"/>
    </location>
</feature>
<protein>
    <submittedName>
        <fullName evidence="2">Uncharacterized protein YjcR</fullName>
    </submittedName>
</protein>
<dbReference type="EMBL" id="JAFBDZ010000002">
    <property type="protein sequence ID" value="MBM7585835.1"/>
    <property type="molecule type" value="Genomic_DNA"/>
</dbReference>
<dbReference type="NCBIfam" id="NF040601">
    <property type="entry name" value="TerS_not_xtmA"/>
    <property type="match status" value="1"/>
</dbReference>
<feature type="compositionally biased region" description="Basic and acidic residues" evidence="1">
    <location>
        <begin position="37"/>
        <end position="52"/>
    </location>
</feature>
<name>A0ABS2NDF3_9BACI</name>
<comment type="caution">
    <text evidence="2">The sequence shown here is derived from an EMBL/GenBank/DDBJ whole genome shotgun (WGS) entry which is preliminary data.</text>
</comment>
<evidence type="ECO:0000313" key="3">
    <source>
        <dbReference type="Proteomes" id="UP001646157"/>
    </source>
</evidence>
<gene>
    <name evidence="2" type="ORF">JOC86_002377</name>
</gene>
<keyword evidence="3" id="KW-1185">Reference proteome</keyword>
<evidence type="ECO:0000256" key="1">
    <source>
        <dbReference type="SAM" id="MobiDB-lite"/>
    </source>
</evidence>
<feature type="region of interest" description="Disordered" evidence="1">
    <location>
        <begin position="34"/>
        <end position="85"/>
    </location>
</feature>